<dbReference type="Gene3D" id="3.40.190.10">
    <property type="entry name" value="Periplasmic binding protein-like II"/>
    <property type="match status" value="2"/>
</dbReference>
<name>E1RBG3_SEDSS</name>
<dbReference type="PANTHER" id="PTHR43649:SF28">
    <property type="entry name" value="BINDING PROTEIN COMPONENT OF ABC SUGAR TRANSPORTER-RELATED"/>
    <property type="match status" value="1"/>
</dbReference>
<dbReference type="InterPro" id="IPR006059">
    <property type="entry name" value="SBP"/>
</dbReference>
<dbReference type="SUPFAM" id="SSF53850">
    <property type="entry name" value="Periplasmic binding protein-like II"/>
    <property type="match status" value="1"/>
</dbReference>
<dbReference type="EMBL" id="CP002116">
    <property type="protein sequence ID" value="ADK79693.1"/>
    <property type="molecule type" value="Genomic_DNA"/>
</dbReference>
<evidence type="ECO:0000256" key="6">
    <source>
        <dbReference type="ARBA" id="ARBA00049753"/>
    </source>
</evidence>
<dbReference type="STRING" id="573413.Spirs_0548"/>
<keyword evidence="4" id="KW-0732">Signal</keyword>
<evidence type="ECO:0000313" key="7">
    <source>
        <dbReference type="EMBL" id="ADK79693.1"/>
    </source>
</evidence>
<evidence type="ECO:0000313" key="8">
    <source>
        <dbReference type="Proteomes" id="UP000002318"/>
    </source>
</evidence>
<dbReference type="GO" id="GO:0042597">
    <property type="term" value="C:periplasmic space"/>
    <property type="evidence" value="ECO:0007669"/>
    <property type="project" value="UniProtKB-SubCell"/>
</dbReference>
<dbReference type="PROSITE" id="PS01037">
    <property type="entry name" value="SBP_BACTERIAL_1"/>
    <property type="match status" value="1"/>
</dbReference>
<dbReference type="GO" id="GO:0055085">
    <property type="term" value="P:transmembrane transport"/>
    <property type="evidence" value="ECO:0007669"/>
    <property type="project" value="InterPro"/>
</dbReference>
<evidence type="ECO:0000256" key="3">
    <source>
        <dbReference type="ARBA" id="ARBA00022448"/>
    </source>
</evidence>
<comment type="similarity">
    <text evidence="2">Belongs to the bacterial solute-binding protein 1 family.</text>
</comment>
<keyword evidence="8" id="KW-1185">Reference proteome</keyword>
<dbReference type="AlphaFoldDB" id="E1RBG3"/>
<proteinExistence type="inferred from homology"/>
<dbReference type="PROSITE" id="PS51257">
    <property type="entry name" value="PROKAR_LIPOPROTEIN"/>
    <property type="match status" value="1"/>
</dbReference>
<organism evidence="7 8">
    <name type="scientific">Sediminispirochaeta smaragdinae (strain DSM 11293 / JCM 15392 / SEBR 4228)</name>
    <name type="common">Spirochaeta smaragdinae</name>
    <dbReference type="NCBI Taxonomy" id="573413"/>
    <lineage>
        <taxon>Bacteria</taxon>
        <taxon>Pseudomonadati</taxon>
        <taxon>Spirochaetota</taxon>
        <taxon>Spirochaetia</taxon>
        <taxon>Spirochaetales</taxon>
        <taxon>Spirochaetaceae</taxon>
        <taxon>Sediminispirochaeta</taxon>
    </lineage>
</organism>
<dbReference type="InterPro" id="IPR006061">
    <property type="entry name" value="SBP_1_CS"/>
</dbReference>
<dbReference type="OrthoDB" id="355435at2"/>
<accession>E1RBG3</accession>
<dbReference type="InterPro" id="IPR050490">
    <property type="entry name" value="Bact_solute-bd_prot1"/>
</dbReference>
<gene>
    <name evidence="7" type="ordered locus">Spirs_0548</name>
</gene>
<reference evidence="7 8" key="1">
    <citation type="journal article" date="2010" name="Stand. Genomic Sci.">
        <title>Complete genome sequence of Spirochaeta smaragdinae type strain (SEBR 4228).</title>
        <authorList>
            <person name="Mavromatis K."/>
            <person name="Yasawong M."/>
            <person name="Chertkov O."/>
            <person name="Lapidus A."/>
            <person name="Lucas S."/>
            <person name="Nolan M."/>
            <person name="Del Rio T.G."/>
            <person name="Tice H."/>
            <person name="Cheng J.F."/>
            <person name="Pitluck S."/>
            <person name="Liolios K."/>
            <person name="Ivanova N."/>
            <person name="Tapia R."/>
            <person name="Han C."/>
            <person name="Bruce D."/>
            <person name="Goodwin L."/>
            <person name="Pati A."/>
            <person name="Chen A."/>
            <person name="Palaniappan K."/>
            <person name="Land M."/>
            <person name="Hauser L."/>
            <person name="Chang Y.J."/>
            <person name="Jeffries C.D."/>
            <person name="Detter J.C."/>
            <person name="Rohde M."/>
            <person name="Brambilla E."/>
            <person name="Spring S."/>
            <person name="Goker M."/>
            <person name="Sikorski J."/>
            <person name="Woyke T."/>
            <person name="Bristow J."/>
            <person name="Eisen J.A."/>
            <person name="Markowitz V."/>
            <person name="Hugenholtz P."/>
            <person name="Klenk H.P."/>
            <person name="Kyrpides N.C."/>
        </authorList>
    </citation>
    <scope>NUCLEOTIDE SEQUENCE [LARGE SCALE GENOMIC DNA]</scope>
    <source>
        <strain evidence="8">DSM 11293 / JCM 15392 / SEBR 4228</strain>
    </source>
</reference>
<dbReference type="eggNOG" id="COG1653">
    <property type="taxonomic scope" value="Bacteria"/>
</dbReference>
<sequence>MKKGFLSLWILLVMITIGTFFSCSKENDEAAAEKKNEVEKVALRMGSWRMDDVAQMEAVLAEFTKTHPGIEILFQPTNPPDYNATLRLQLESGTGPDIMYARSYATGIQLFEDGYLSDLSSLSGLDTTYSEGNQAPWMTKDGKNFAIPFTAVSHGVFYNKDIFKELGLSIPESWSDFLSVCKTIKAAGYIPVANSLGDEWDINEVVFMNLAPNFIGGREGRLAYDEGKTPFNDKKVVALFQAMASLAPYLPEGFEALTYNDSNALFATGQAAMYFDGSWTLGTFSDVDFDWGVFAPPAPDGQKVHYICFHPDAGMAINSSTKYPEEAKIFLEWLGSPEGAQVLAENLPMGMFPMSNIAVEIEDPHAKEFLSLNDGRQLDVRWAWPELLGGDPSGYNLMMEGSIGVITGRITPKQAADNLQEGLAKWYPPAQKW</sequence>
<evidence type="ECO:0000256" key="1">
    <source>
        <dbReference type="ARBA" id="ARBA00004418"/>
    </source>
</evidence>
<comment type="subcellular location">
    <subcellularLocation>
        <location evidence="1">Periplasm</location>
    </subcellularLocation>
</comment>
<dbReference type="KEGG" id="ssm:Spirs_0548"/>
<evidence type="ECO:0000256" key="5">
    <source>
        <dbReference type="ARBA" id="ARBA00049629"/>
    </source>
</evidence>
<evidence type="ECO:0000256" key="2">
    <source>
        <dbReference type="ARBA" id="ARBA00008520"/>
    </source>
</evidence>
<dbReference type="PANTHER" id="PTHR43649">
    <property type="entry name" value="ARABINOSE-BINDING PROTEIN-RELATED"/>
    <property type="match status" value="1"/>
</dbReference>
<dbReference type="RefSeq" id="WP_013253157.1">
    <property type="nucleotide sequence ID" value="NC_014364.1"/>
</dbReference>
<dbReference type="Proteomes" id="UP000002318">
    <property type="component" value="Chromosome"/>
</dbReference>
<keyword evidence="3" id="KW-0813">Transport</keyword>
<dbReference type="HOGENOM" id="CLU_031285_12_3_12"/>
<dbReference type="Pfam" id="PF01547">
    <property type="entry name" value="SBP_bac_1"/>
    <property type="match status" value="1"/>
</dbReference>
<comment type="function">
    <text evidence="5">Part of a binding-protein-dependent transport system for a sugar.</text>
</comment>
<evidence type="ECO:0000256" key="4">
    <source>
        <dbReference type="ARBA" id="ARBA00022729"/>
    </source>
</evidence>
<protein>
    <recommendedName>
        <fullName evidence="6">Probable sugar-binding periplasmic protein</fullName>
    </recommendedName>
</protein>